<dbReference type="InterPro" id="IPR002347">
    <property type="entry name" value="SDR_fam"/>
</dbReference>
<protein>
    <submittedName>
        <fullName evidence="2">SDR family oxidoreductase</fullName>
    </submittedName>
</protein>
<dbReference type="Gene3D" id="3.40.50.720">
    <property type="entry name" value="NAD(P)-binding Rossmann-like Domain"/>
    <property type="match status" value="1"/>
</dbReference>
<organism evidence="2 3">
    <name type="scientific">Halotalea alkalilenta</name>
    <dbReference type="NCBI Taxonomy" id="376489"/>
    <lineage>
        <taxon>Bacteria</taxon>
        <taxon>Pseudomonadati</taxon>
        <taxon>Pseudomonadota</taxon>
        <taxon>Gammaproteobacteria</taxon>
        <taxon>Oceanospirillales</taxon>
        <taxon>Halomonadaceae</taxon>
        <taxon>Halotalea</taxon>
    </lineage>
</organism>
<dbReference type="PANTHER" id="PTHR42760">
    <property type="entry name" value="SHORT-CHAIN DEHYDROGENASES/REDUCTASES FAMILY MEMBER"/>
    <property type="match status" value="1"/>
</dbReference>
<dbReference type="GO" id="GO:0016616">
    <property type="term" value="F:oxidoreductase activity, acting on the CH-OH group of donors, NAD or NADP as acceptor"/>
    <property type="evidence" value="ECO:0007669"/>
    <property type="project" value="TreeGrafter"/>
</dbReference>
<dbReference type="Proteomes" id="UP000077875">
    <property type="component" value="Chromosome"/>
</dbReference>
<comment type="similarity">
    <text evidence="1">Belongs to the short-chain dehydrogenases/reductases (SDR) family.</text>
</comment>
<dbReference type="PRINTS" id="PR00081">
    <property type="entry name" value="GDHRDH"/>
</dbReference>
<dbReference type="Pfam" id="PF13561">
    <property type="entry name" value="adh_short_C2"/>
    <property type="match status" value="1"/>
</dbReference>
<reference evidence="2 3" key="1">
    <citation type="submission" date="2016-04" db="EMBL/GenBank/DDBJ databases">
        <title>Complete Genome Sequence of Halotalea alkalilenta IHB B 13600.</title>
        <authorList>
            <person name="Swarnkar M.K."/>
            <person name="Sharma A."/>
            <person name="Kaushal K."/>
            <person name="Soni R."/>
            <person name="Rana S."/>
            <person name="Singh A.K."/>
            <person name="Gulati A."/>
        </authorList>
    </citation>
    <scope>NUCLEOTIDE SEQUENCE [LARGE SCALE GENOMIC DNA]</scope>
    <source>
        <strain evidence="2 3">IHB B 13600</strain>
    </source>
</reference>
<dbReference type="InterPro" id="IPR020904">
    <property type="entry name" value="Sc_DH/Rdtase_CS"/>
</dbReference>
<dbReference type="STRING" id="376489.A5892_04125"/>
<dbReference type="EMBL" id="CP015243">
    <property type="protein sequence ID" value="ANF56755.1"/>
    <property type="molecule type" value="Genomic_DNA"/>
</dbReference>
<dbReference type="PANTHER" id="PTHR42760:SF40">
    <property type="entry name" value="3-OXOACYL-[ACYL-CARRIER-PROTEIN] REDUCTASE, CHLOROPLASTIC"/>
    <property type="match status" value="1"/>
</dbReference>
<dbReference type="RefSeq" id="WP_064121726.1">
    <property type="nucleotide sequence ID" value="NZ_CP015243.1"/>
</dbReference>
<dbReference type="InterPro" id="IPR036291">
    <property type="entry name" value="NAD(P)-bd_dom_sf"/>
</dbReference>
<accession>A0A172YCM7</accession>
<dbReference type="GO" id="GO:0030497">
    <property type="term" value="P:fatty acid elongation"/>
    <property type="evidence" value="ECO:0007669"/>
    <property type="project" value="TreeGrafter"/>
</dbReference>
<dbReference type="PRINTS" id="PR00080">
    <property type="entry name" value="SDRFAMILY"/>
</dbReference>
<dbReference type="SUPFAM" id="SSF51735">
    <property type="entry name" value="NAD(P)-binding Rossmann-fold domains"/>
    <property type="match status" value="1"/>
</dbReference>
<evidence type="ECO:0000256" key="1">
    <source>
        <dbReference type="ARBA" id="ARBA00006484"/>
    </source>
</evidence>
<gene>
    <name evidence="2" type="ORF">A5892_04125</name>
</gene>
<name>A0A172YCM7_9GAMM</name>
<proteinExistence type="inferred from homology"/>
<keyword evidence="3" id="KW-1185">Reference proteome</keyword>
<dbReference type="FunFam" id="3.40.50.720:FF:000084">
    <property type="entry name" value="Short-chain dehydrogenase reductase"/>
    <property type="match status" value="1"/>
</dbReference>
<evidence type="ECO:0000313" key="3">
    <source>
        <dbReference type="Proteomes" id="UP000077875"/>
    </source>
</evidence>
<dbReference type="PROSITE" id="PS00061">
    <property type="entry name" value="ADH_SHORT"/>
    <property type="match status" value="1"/>
</dbReference>
<sequence>MRRFERKVVVVTGADRGIGLAIAERFAREGARLAIASNRAEIHVAAERLAAQGGEVFAHELDVTDASQVESFFDAVVTRFEGIDVSVHNAGVITIAPLASLEECDWDLVMDVNAKGVFLCCKAAIRCMRPARSGALINMASGQARQGFIYTPHYAASKFGVLGLTQSLAKEFADEGITVNAICPGIVETEMWDYNDRAWGALLSRDEKRYAPGELIEEWISRIPMKRAARGEEIAAAVAFLASNDARYITGQAINVDGGMAMN</sequence>
<dbReference type="AlphaFoldDB" id="A0A172YCM7"/>
<evidence type="ECO:0000313" key="2">
    <source>
        <dbReference type="EMBL" id="ANF56755.1"/>
    </source>
</evidence>
<dbReference type="KEGG" id="haa:A5892_04125"/>